<comment type="caution">
    <text evidence="2">The sequence shown here is derived from an EMBL/GenBank/DDBJ whole genome shotgun (WGS) entry which is preliminary data.</text>
</comment>
<proteinExistence type="predicted"/>
<keyword evidence="1" id="KW-0812">Transmembrane</keyword>
<keyword evidence="1" id="KW-0472">Membrane</keyword>
<name>A0A3M7P5W0_BRAPC</name>
<dbReference type="Proteomes" id="UP000276133">
    <property type="component" value="Unassembled WGS sequence"/>
</dbReference>
<feature type="transmembrane region" description="Helical" evidence="1">
    <location>
        <begin position="12"/>
        <end position="30"/>
    </location>
</feature>
<evidence type="ECO:0000313" key="2">
    <source>
        <dbReference type="EMBL" id="RMZ94511.1"/>
    </source>
</evidence>
<keyword evidence="3" id="KW-1185">Reference proteome</keyword>
<evidence type="ECO:0000313" key="3">
    <source>
        <dbReference type="Proteomes" id="UP000276133"/>
    </source>
</evidence>
<organism evidence="2 3">
    <name type="scientific">Brachionus plicatilis</name>
    <name type="common">Marine rotifer</name>
    <name type="synonym">Brachionus muelleri</name>
    <dbReference type="NCBI Taxonomy" id="10195"/>
    <lineage>
        <taxon>Eukaryota</taxon>
        <taxon>Metazoa</taxon>
        <taxon>Spiralia</taxon>
        <taxon>Gnathifera</taxon>
        <taxon>Rotifera</taxon>
        <taxon>Eurotatoria</taxon>
        <taxon>Monogononta</taxon>
        <taxon>Pseudotrocha</taxon>
        <taxon>Ploima</taxon>
        <taxon>Brachionidae</taxon>
        <taxon>Brachionus</taxon>
    </lineage>
</organism>
<keyword evidence="1" id="KW-1133">Transmembrane helix</keyword>
<sequence length="64" mass="7643">MDFSPWLSSNFKSLNLIFLWLCVSLLKVIFNNYLELETLPNDWIQAIIKKPLWDNKNNNFRLGL</sequence>
<accession>A0A3M7P5W0</accession>
<dbReference type="EMBL" id="REGN01013002">
    <property type="protein sequence ID" value="RMZ94511.1"/>
    <property type="molecule type" value="Genomic_DNA"/>
</dbReference>
<gene>
    <name evidence="2" type="ORF">BpHYR1_003756</name>
</gene>
<reference evidence="2 3" key="1">
    <citation type="journal article" date="2018" name="Sci. Rep.">
        <title>Genomic signatures of local adaptation to the degree of environmental predictability in rotifers.</title>
        <authorList>
            <person name="Franch-Gras L."/>
            <person name="Hahn C."/>
            <person name="Garcia-Roger E.M."/>
            <person name="Carmona M.J."/>
            <person name="Serra M."/>
            <person name="Gomez A."/>
        </authorList>
    </citation>
    <scope>NUCLEOTIDE SEQUENCE [LARGE SCALE GENOMIC DNA]</scope>
    <source>
        <strain evidence="2">HYR1</strain>
    </source>
</reference>
<protein>
    <submittedName>
        <fullName evidence="2">Uncharacterized protein</fullName>
    </submittedName>
</protein>
<evidence type="ECO:0000256" key="1">
    <source>
        <dbReference type="SAM" id="Phobius"/>
    </source>
</evidence>
<dbReference type="AlphaFoldDB" id="A0A3M7P5W0"/>